<keyword evidence="2" id="KW-1133">Transmembrane helix</keyword>
<reference evidence="3" key="1">
    <citation type="journal article" date="2015" name="Nature">
        <title>Complex archaea that bridge the gap between prokaryotes and eukaryotes.</title>
        <authorList>
            <person name="Spang A."/>
            <person name="Saw J.H."/>
            <person name="Jorgensen S.L."/>
            <person name="Zaremba-Niedzwiedzka K."/>
            <person name="Martijn J."/>
            <person name="Lind A.E."/>
            <person name="van Eijk R."/>
            <person name="Schleper C."/>
            <person name="Guy L."/>
            <person name="Ettema T.J."/>
        </authorList>
    </citation>
    <scope>NUCLEOTIDE SEQUENCE</scope>
</reference>
<sequence length="162" mass="17668">MSEGSAAEKHREQPEQPEQQEQAGAAGENAGIEGVLPTELIEQLSAWFRQTLVAGAELANLFRLELQLTLGDARRLAVVGLAIVPMLFLSWVSLSVLVSWLAYDYSGSVTVGLATFALLQLLVLGYLVGQAMRFKRQLGFRRTKAHAKRIMQGAKGETPTTD</sequence>
<proteinExistence type="predicted"/>
<feature type="region of interest" description="Disordered" evidence="1">
    <location>
        <begin position="1"/>
        <end position="27"/>
    </location>
</feature>
<feature type="transmembrane region" description="Helical" evidence="2">
    <location>
        <begin position="109"/>
        <end position="128"/>
    </location>
</feature>
<feature type="transmembrane region" description="Helical" evidence="2">
    <location>
        <begin position="76"/>
        <end position="103"/>
    </location>
</feature>
<protein>
    <recommendedName>
        <fullName evidence="4">Holin-X, holin superfamily III</fullName>
    </recommendedName>
</protein>
<evidence type="ECO:0000313" key="3">
    <source>
        <dbReference type="EMBL" id="KKO08250.1"/>
    </source>
</evidence>
<accession>A0A0F9VVV7</accession>
<organism evidence="3">
    <name type="scientific">marine sediment metagenome</name>
    <dbReference type="NCBI Taxonomy" id="412755"/>
    <lineage>
        <taxon>unclassified sequences</taxon>
        <taxon>metagenomes</taxon>
        <taxon>ecological metagenomes</taxon>
    </lineage>
</organism>
<keyword evidence="2" id="KW-0472">Membrane</keyword>
<feature type="compositionally biased region" description="Low complexity" evidence="1">
    <location>
        <begin position="16"/>
        <end position="27"/>
    </location>
</feature>
<comment type="caution">
    <text evidence="3">The sequence shown here is derived from an EMBL/GenBank/DDBJ whole genome shotgun (WGS) entry which is preliminary data.</text>
</comment>
<dbReference type="EMBL" id="LAZR01000010">
    <property type="protein sequence ID" value="KKO08250.1"/>
    <property type="molecule type" value="Genomic_DNA"/>
</dbReference>
<name>A0A0F9VVV7_9ZZZZ</name>
<evidence type="ECO:0000256" key="2">
    <source>
        <dbReference type="SAM" id="Phobius"/>
    </source>
</evidence>
<dbReference type="AlphaFoldDB" id="A0A0F9VVV7"/>
<feature type="compositionally biased region" description="Basic and acidic residues" evidence="1">
    <location>
        <begin position="1"/>
        <end position="14"/>
    </location>
</feature>
<gene>
    <name evidence="3" type="ORF">LCGC14_0049450</name>
</gene>
<evidence type="ECO:0008006" key="4">
    <source>
        <dbReference type="Google" id="ProtNLM"/>
    </source>
</evidence>
<evidence type="ECO:0000256" key="1">
    <source>
        <dbReference type="SAM" id="MobiDB-lite"/>
    </source>
</evidence>
<keyword evidence="2" id="KW-0812">Transmembrane</keyword>